<proteinExistence type="predicted"/>
<evidence type="ECO:0000313" key="2">
    <source>
        <dbReference type="EMBL" id="QCD82645.1"/>
    </source>
</evidence>
<organism evidence="2 3">
    <name type="scientific">Vigna unguiculata</name>
    <name type="common">Cowpea</name>
    <dbReference type="NCBI Taxonomy" id="3917"/>
    <lineage>
        <taxon>Eukaryota</taxon>
        <taxon>Viridiplantae</taxon>
        <taxon>Streptophyta</taxon>
        <taxon>Embryophyta</taxon>
        <taxon>Tracheophyta</taxon>
        <taxon>Spermatophyta</taxon>
        <taxon>Magnoliopsida</taxon>
        <taxon>eudicotyledons</taxon>
        <taxon>Gunneridae</taxon>
        <taxon>Pentapetalae</taxon>
        <taxon>rosids</taxon>
        <taxon>fabids</taxon>
        <taxon>Fabales</taxon>
        <taxon>Fabaceae</taxon>
        <taxon>Papilionoideae</taxon>
        <taxon>50 kb inversion clade</taxon>
        <taxon>NPAAA clade</taxon>
        <taxon>indigoferoid/millettioid clade</taxon>
        <taxon>Phaseoleae</taxon>
        <taxon>Vigna</taxon>
    </lineage>
</organism>
<accession>A0A4D6L2E4</accession>
<dbReference type="Proteomes" id="UP000501690">
    <property type="component" value="Linkage Group LG2"/>
</dbReference>
<feature type="region of interest" description="Disordered" evidence="1">
    <location>
        <begin position="1"/>
        <end position="38"/>
    </location>
</feature>
<gene>
    <name evidence="2" type="ORF">DEO72_LG2g2985</name>
</gene>
<sequence>MPPHHSLSPSHNQNPNPNSFSPTISMLQPPPPTPAVTATPTVAAAYRNVATRNFGNAYATTHIFSHQLSFSRLFLFFILKPPPLLHHRKTQRHRCCTSRLATASSSLRLPQPQPCITIGPATPAPLLTSHRVSIAPPSSFMPLLPPWQHHPRSRASTVLVPHPLPRDVNHGNHHLFRSVSPTQICSGLCTSYSYENEKHHHHAPVVAVAATAPLSSLNRQQPRTSKHQHLQP</sequence>
<dbReference type="EMBL" id="CP039346">
    <property type="protein sequence ID" value="QCD82645.1"/>
    <property type="molecule type" value="Genomic_DNA"/>
</dbReference>
<name>A0A4D6L2E4_VIGUN</name>
<feature type="compositionally biased region" description="Low complexity" evidence="1">
    <location>
        <begin position="1"/>
        <end position="22"/>
    </location>
</feature>
<evidence type="ECO:0000313" key="3">
    <source>
        <dbReference type="Proteomes" id="UP000501690"/>
    </source>
</evidence>
<reference evidence="2 3" key="1">
    <citation type="submission" date="2019-04" db="EMBL/GenBank/DDBJ databases">
        <title>An improved genome assembly and genetic linkage map for asparagus bean, Vigna unguiculata ssp. sesquipedialis.</title>
        <authorList>
            <person name="Xia Q."/>
            <person name="Zhang R."/>
            <person name="Dong Y."/>
        </authorList>
    </citation>
    <scope>NUCLEOTIDE SEQUENCE [LARGE SCALE GENOMIC DNA]</scope>
    <source>
        <tissue evidence="2">Leaf</tissue>
    </source>
</reference>
<evidence type="ECO:0000256" key="1">
    <source>
        <dbReference type="SAM" id="MobiDB-lite"/>
    </source>
</evidence>
<protein>
    <submittedName>
        <fullName evidence="2">Uncharacterized protein</fullName>
    </submittedName>
</protein>
<dbReference type="AlphaFoldDB" id="A0A4D6L2E4"/>
<keyword evidence="3" id="KW-1185">Reference proteome</keyword>